<proteinExistence type="predicted"/>
<evidence type="ECO:0000256" key="1">
    <source>
        <dbReference type="SAM" id="Phobius"/>
    </source>
</evidence>
<keyword evidence="1" id="KW-1133">Transmembrane helix</keyword>
<dbReference type="Proteomes" id="UP000645676">
    <property type="component" value="Unassembled WGS sequence"/>
</dbReference>
<name>A0A832W6U7_9EURY</name>
<accession>A0A832W6U7</accession>
<keyword evidence="1" id="KW-0812">Transmembrane</keyword>
<feature type="transmembrane region" description="Helical" evidence="1">
    <location>
        <begin position="7"/>
        <end position="26"/>
    </location>
</feature>
<keyword evidence="1" id="KW-0472">Membrane</keyword>
<sequence>MINSVDLAIGTAILLIGMAYWTVSIVEHNNNYVDIVKSDYIFDKGISTMEHLSEDGTLQDAVLLYYFDRVNDSKKLLEERIPLKHYLLYIDNNLLINKSNGVNNSNSVYILTVLTLNRSEGWYVIYGNEDFVNISKERFLDYDDAYNYLKYRNYDIHMPVYLSKNVSSSRVELYILGN</sequence>
<comment type="caution">
    <text evidence="2">The sequence shown here is derived from an EMBL/GenBank/DDBJ whole genome shotgun (WGS) entry which is preliminary data.</text>
</comment>
<reference evidence="2" key="1">
    <citation type="journal article" date="2020" name="bioRxiv">
        <title>A rank-normalized archaeal taxonomy based on genome phylogeny resolves widespread incomplete and uneven classifications.</title>
        <authorList>
            <person name="Rinke C."/>
            <person name="Chuvochina M."/>
            <person name="Mussig A.J."/>
            <person name="Chaumeil P.-A."/>
            <person name="Waite D.W."/>
            <person name="Whitman W.B."/>
            <person name="Parks D.H."/>
            <person name="Hugenholtz P."/>
        </authorList>
    </citation>
    <scope>NUCLEOTIDE SEQUENCE</scope>
    <source>
        <strain evidence="2">UBA8849</strain>
    </source>
</reference>
<dbReference type="OMA" id="EGWYVIY"/>
<evidence type="ECO:0000313" key="3">
    <source>
        <dbReference type="Proteomes" id="UP000645676"/>
    </source>
</evidence>
<protein>
    <submittedName>
        <fullName evidence="2">Uncharacterized protein</fullName>
    </submittedName>
</protein>
<dbReference type="EMBL" id="DUJR01000034">
    <property type="protein sequence ID" value="HII60153.1"/>
    <property type="molecule type" value="Genomic_DNA"/>
</dbReference>
<organism evidence="2 3">
    <name type="scientific">Methanocaldococcus jannaschii</name>
    <dbReference type="NCBI Taxonomy" id="2190"/>
    <lineage>
        <taxon>Archaea</taxon>
        <taxon>Methanobacteriati</taxon>
        <taxon>Methanobacteriota</taxon>
        <taxon>Methanomada group</taxon>
        <taxon>Methanococci</taxon>
        <taxon>Methanococcales</taxon>
        <taxon>Methanocaldococcaceae</taxon>
        <taxon>Methanocaldococcus</taxon>
    </lineage>
</organism>
<dbReference type="RefSeq" id="WP_010870992.1">
    <property type="nucleotide sequence ID" value="NC_000909.1"/>
</dbReference>
<evidence type="ECO:0000313" key="2">
    <source>
        <dbReference type="EMBL" id="HII60153.1"/>
    </source>
</evidence>
<gene>
    <name evidence="2" type="ORF">HA335_06270</name>
</gene>
<dbReference type="AlphaFoldDB" id="A0A832W6U7"/>